<feature type="region of interest" description="Disordered" evidence="1">
    <location>
        <begin position="301"/>
        <end position="347"/>
    </location>
</feature>
<reference evidence="2" key="1">
    <citation type="journal article" date="2020" name="New Phytol.">
        <title>Comparative genomics reveals dynamic genome evolution in host specialist ectomycorrhizal fungi.</title>
        <authorList>
            <person name="Lofgren L.A."/>
            <person name="Nguyen N.H."/>
            <person name="Vilgalys R."/>
            <person name="Ruytinx J."/>
            <person name="Liao H.L."/>
            <person name="Branco S."/>
            <person name="Kuo A."/>
            <person name="LaButti K."/>
            <person name="Lipzen A."/>
            <person name="Andreopoulos W."/>
            <person name="Pangilinan J."/>
            <person name="Riley R."/>
            <person name="Hundley H."/>
            <person name="Na H."/>
            <person name="Barry K."/>
            <person name="Grigoriev I.V."/>
            <person name="Stajich J.E."/>
            <person name="Kennedy P.G."/>
        </authorList>
    </citation>
    <scope>NUCLEOTIDE SEQUENCE</scope>
    <source>
        <strain evidence="2">S12</strain>
    </source>
</reference>
<proteinExistence type="predicted"/>
<name>A0A9P7DTU4_9AGAM</name>
<organism evidence="2 3">
    <name type="scientific">Suillus plorans</name>
    <dbReference type="NCBI Taxonomy" id="116603"/>
    <lineage>
        <taxon>Eukaryota</taxon>
        <taxon>Fungi</taxon>
        <taxon>Dikarya</taxon>
        <taxon>Basidiomycota</taxon>
        <taxon>Agaricomycotina</taxon>
        <taxon>Agaricomycetes</taxon>
        <taxon>Agaricomycetidae</taxon>
        <taxon>Boletales</taxon>
        <taxon>Suillineae</taxon>
        <taxon>Suillaceae</taxon>
        <taxon>Suillus</taxon>
    </lineage>
</organism>
<sequence length="701" mass="76875">MPAATWALMEQTCWLQEQLPVYMEFAKEGDYTQFWPALNDGWFSKYPERAVLFPDISINLPLSPEQDDAVEEAQGLRKVQLRTWYRWRTNGSKKNRSLKKKCTVFDNALKPKRCAKTEAEIYSEMYYDKHIKPLVMAEAEAGNVTTSGKHVALAQKFSKELLEDETEDVKADICSKYKEQLQAVQKVAKHGNNFLDLDDEVDDEMDAKVITQGIDDLPVICRHFAQLVKQKTRFVMSFMFAGPDPRNGWDMTTLSCHPSETPQGKSFTEIYEMADREFLEAFQHYAEEIFPANKRKLDATTMSRDDRCETKGDDEDKVEEHDAQLEEDSLSHQGGKTQPSWHEDEGAGMGTLDSGVFFLNLLSDASSVQPRPVLGNASITLDASIMLDASIAPDASAVQSGPDLGHASITPDALIGVMDTSYDTAGRGHGTYTYNDHALYRMQPDLAYDAHAHITYHSHMAYDPQYGTENHLTYDTATHDLLSSSQTDASFQVILPPTDTSLSQGSSLPMQTTDYAGFGVITPTFSLTDAPHDLQDANWNFDGVGLPSIGGVAGTPHGGWRLSDLLSPISAERSSLAAKTNHDSLPVFPTPLPAATDKDSLPVLPSPVVPPGTSDISHPLIGKAGVDPTRVKPVPKPGKKCLNAKSITNKTKAATAKPAPIPKDSAAATKILSNPIAMIEVTGPANANAMDSAVRIKRVPM</sequence>
<feature type="compositionally biased region" description="Polar residues" evidence="1">
    <location>
        <begin position="331"/>
        <end position="340"/>
    </location>
</feature>
<dbReference type="Proteomes" id="UP000719766">
    <property type="component" value="Unassembled WGS sequence"/>
</dbReference>
<evidence type="ECO:0000256" key="1">
    <source>
        <dbReference type="SAM" id="MobiDB-lite"/>
    </source>
</evidence>
<evidence type="ECO:0000313" key="2">
    <source>
        <dbReference type="EMBL" id="KAG1802818.1"/>
    </source>
</evidence>
<dbReference type="OrthoDB" id="2693411at2759"/>
<feature type="compositionally biased region" description="Basic and acidic residues" evidence="1">
    <location>
        <begin position="301"/>
        <end position="311"/>
    </location>
</feature>
<dbReference type="GeneID" id="64599528"/>
<evidence type="ECO:0000313" key="3">
    <source>
        <dbReference type="Proteomes" id="UP000719766"/>
    </source>
</evidence>
<accession>A0A9P7DTU4</accession>
<comment type="caution">
    <text evidence="2">The sequence shown here is derived from an EMBL/GenBank/DDBJ whole genome shotgun (WGS) entry which is preliminary data.</text>
</comment>
<dbReference type="RefSeq" id="XP_041165715.1">
    <property type="nucleotide sequence ID" value="XM_041305764.1"/>
</dbReference>
<keyword evidence="3" id="KW-1185">Reference proteome</keyword>
<gene>
    <name evidence="2" type="ORF">HD556DRAFT_1437884</name>
</gene>
<dbReference type="AlphaFoldDB" id="A0A9P7DTU4"/>
<dbReference type="EMBL" id="JABBWE010000005">
    <property type="protein sequence ID" value="KAG1802818.1"/>
    <property type="molecule type" value="Genomic_DNA"/>
</dbReference>
<protein>
    <submittedName>
        <fullName evidence="2">Uncharacterized protein</fullName>
    </submittedName>
</protein>